<dbReference type="Gene3D" id="1.10.510.10">
    <property type="entry name" value="Transferase(Phosphotransferase) domain 1"/>
    <property type="match status" value="1"/>
</dbReference>
<evidence type="ECO:0000313" key="3">
    <source>
        <dbReference type="EMBL" id="KAK1748098.1"/>
    </source>
</evidence>
<dbReference type="SUPFAM" id="SSF56112">
    <property type="entry name" value="Protein kinase-like (PK-like)"/>
    <property type="match status" value="1"/>
</dbReference>
<feature type="region of interest" description="Disordered" evidence="1">
    <location>
        <begin position="569"/>
        <end position="620"/>
    </location>
</feature>
<protein>
    <submittedName>
        <fullName evidence="3">MAP3K-like serine/threonine kinase</fullName>
        <ecNumber evidence="3">2.7.11.-</ecNumber>
    </submittedName>
</protein>
<feature type="compositionally biased region" description="Polar residues" evidence="1">
    <location>
        <begin position="1"/>
        <end position="13"/>
    </location>
</feature>
<keyword evidence="3" id="KW-0418">Kinase</keyword>
<dbReference type="GO" id="GO:0004674">
    <property type="term" value="F:protein serine/threonine kinase activity"/>
    <property type="evidence" value="ECO:0007669"/>
    <property type="project" value="TreeGrafter"/>
</dbReference>
<reference evidence="3" key="1">
    <citation type="submission" date="2023-06" db="EMBL/GenBank/DDBJ databases">
        <title>Survivors Of The Sea: Transcriptome response of Skeletonema marinoi to long-term dormancy.</title>
        <authorList>
            <person name="Pinder M.I.M."/>
            <person name="Kourtchenko O."/>
            <person name="Robertson E.K."/>
            <person name="Larsson T."/>
            <person name="Maumus F."/>
            <person name="Osuna-Cruz C.M."/>
            <person name="Vancaester E."/>
            <person name="Stenow R."/>
            <person name="Vandepoele K."/>
            <person name="Ploug H."/>
            <person name="Bruchert V."/>
            <person name="Godhe A."/>
            <person name="Topel M."/>
        </authorList>
    </citation>
    <scope>NUCLEOTIDE SEQUENCE</scope>
    <source>
        <strain evidence="3">R05AC</strain>
    </source>
</reference>
<proteinExistence type="predicted"/>
<keyword evidence="4" id="KW-1185">Reference proteome</keyword>
<evidence type="ECO:0000259" key="2">
    <source>
        <dbReference type="PROSITE" id="PS50011"/>
    </source>
</evidence>
<dbReference type="InterPro" id="IPR051681">
    <property type="entry name" value="Ser/Thr_Kinases-Pseudokinases"/>
</dbReference>
<comment type="caution">
    <text evidence="3">The sequence shown here is derived from an EMBL/GenBank/DDBJ whole genome shotgun (WGS) entry which is preliminary data.</text>
</comment>
<dbReference type="EC" id="2.7.11.-" evidence="3"/>
<name>A0AAD8YLA6_9STRA</name>
<feature type="region of interest" description="Disordered" evidence="1">
    <location>
        <begin position="1"/>
        <end position="138"/>
    </location>
</feature>
<feature type="compositionally biased region" description="Polar residues" evidence="1">
    <location>
        <begin position="78"/>
        <end position="88"/>
    </location>
</feature>
<dbReference type="Pfam" id="PF00069">
    <property type="entry name" value="Pkinase"/>
    <property type="match status" value="1"/>
</dbReference>
<feature type="compositionally biased region" description="Polar residues" evidence="1">
    <location>
        <begin position="58"/>
        <end position="67"/>
    </location>
</feature>
<dbReference type="PANTHER" id="PTHR44329">
    <property type="entry name" value="SERINE/THREONINE-PROTEIN KINASE TNNI3K-RELATED"/>
    <property type="match status" value="1"/>
</dbReference>
<evidence type="ECO:0000313" key="4">
    <source>
        <dbReference type="Proteomes" id="UP001224775"/>
    </source>
</evidence>
<dbReference type="InterPro" id="IPR011009">
    <property type="entry name" value="Kinase-like_dom_sf"/>
</dbReference>
<gene>
    <name evidence="3" type="ORF">QTG54_000037</name>
</gene>
<feature type="compositionally biased region" description="Basic residues" evidence="1">
    <location>
        <begin position="596"/>
        <end position="605"/>
    </location>
</feature>
<organism evidence="3 4">
    <name type="scientific">Skeletonema marinoi</name>
    <dbReference type="NCBI Taxonomy" id="267567"/>
    <lineage>
        <taxon>Eukaryota</taxon>
        <taxon>Sar</taxon>
        <taxon>Stramenopiles</taxon>
        <taxon>Ochrophyta</taxon>
        <taxon>Bacillariophyta</taxon>
        <taxon>Coscinodiscophyceae</taxon>
        <taxon>Thalassiosirophycidae</taxon>
        <taxon>Thalassiosirales</taxon>
        <taxon>Skeletonemataceae</taxon>
        <taxon>Skeletonema</taxon>
        <taxon>Skeletonema marinoi-dohrnii complex</taxon>
    </lineage>
</organism>
<feature type="domain" description="Protein kinase" evidence="2">
    <location>
        <begin position="200"/>
        <end position="568"/>
    </location>
</feature>
<accession>A0AAD8YLA6</accession>
<evidence type="ECO:0000256" key="1">
    <source>
        <dbReference type="SAM" id="MobiDB-lite"/>
    </source>
</evidence>
<feature type="region of interest" description="Disordered" evidence="1">
    <location>
        <begin position="249"/>
        <end position="285"/>
    </location>
</feature>
<dbReference type="AlphaFoldDB" id="A0AAD8YLA6"/>
<sequence>MLSFASRSATATDGNGGLLCDVGEAASNTTTAFRGGNTETTTRRNIRSSPPSSPVQKLRSSITKTFKSSPPSSPAQKLRSSITKNSSFGKLASKISTKSKSKQQTSISTESKPKQQPSKPQGQSDLQRPATASTAALPSSAPVGNLYLSAHSNGSSLQPSLASEVGKSAHEYLEECLVTEVSILDRDKFNAVPEYQKNQLNVVKHLGKGSYSDVFEVVLNISIFDEKNGDSTSIDDIIIERLGNLSLSTTGPSPPIHKKKQGVNTNTEEARDDISSRRRPPRARRVTFTSSVQHPMAIPNRCDERQVVYAMKCLRPQIRSDAEQFIIGAEDLVHETALLATLDHPNIIKVHGRSAGQVKDAFTLNDGYFILLDRLKKETLQDYIGDWSRYLRHQGPTVRQIDIAISIAEAVTYLHSKKIAYRDLKPGNIGFDSQGVVKLFDFGFAIGLPAENYLDVSNPYGLLFDKCGTPRYMAPEVGLGLGYRTEVDVYSYGILLWEICALTKPFAEIKTADEFERAVFIQGVRPSVKEHWPVLLSDTIEKCWSTRPAMRPSIKSVGSILREVKASLSGGGGDGSIPREVKASLSGGEVGGEKRRPSRPPRATRRLSLNMGHGHGYKFE</sequence>
<dbReference type="PANTHER" id="PTHR44329:SF260">
    <property type="entry name" value="PROTEIN KINASE DOMAIN-CONTAINING PROTEIN"/>
    <property type="match status" value="1"/>
</dbReference>
<dbReference type="EMBL" id="JATAAI010000001">
    <property type="protein sequence ID" value="KAK1748098.1"/>
    <property type="molecule type" value="Genomic_DNA"/>
</dbReference>
<dbReference type="Proteomes" id="UP001224775">
    <property type="component" value="Unassembled WGS sequence"/>
</dbReference>
<dbReference type="InterPro" id="IPR000719">
    <property type="entry name" value="Prot_kinase_dom"/>
</dbReference>
<dbReference type="GO" id="GO:0005524">
    <property type="term" value="F:ATP binding"/>
    <property type="evidence" value="ECO:0007669"/>
    <property type="project" value="InterPro"/>
</dbReference>
<dbReference type="PROSITE" id="PS50011">
    <property type="entry name" value="PROTEIN_KINASE_DOM"/>
    <property type="match status" value="1"/>
</dbReference>
<keyword evidence="3" id="KW-0808">Transferase</keyword>
<dbReference type="SMART" id="SM00220">
    <property type="entry name" value="S_TKc"/>
    <property type="match status" value="1"/>
</dbReference>
<feature type="compositionally biased region" description="Low complexity" evidence="1">
    <location>
        <begin position="93"/>
        <end position="138"/>
    </location>
</feature>